<dbReference type="PANTHER" id="PTHR31339:SF9">
    <property type="entry name" value="PLASMIN AND FIBRONECTIN-BINDING PROTEIN A"/>
    <property type="match status" value="1"/>
</dbReference>
<sequence>MKKLLLLLACFTVCLGFSQTDYSYLYKNLPFKMPELTQPVFPDYQVNLKDFGGVGDGVTLNTQPFAKAIEALKAKGGGKLIVPPGVWFTGPIVLKSNINLHLEAGAVILFSPDKDLYPIIKTSFEGLDSRRCQSPIWAKGQTNIAITGNGAIDGNGQYWRPLKKDKVSDKFWKQATSNGGVFKRADYWMPSKQYFRGDSLSDMNVPRNLTTDAEWASIRDFLRPVMVSLQECKNVYLQGVIFQNSPAWNIHPLMCENVIIDGIKARNPAYAQNGDALDLESCKNAIIVNSTFDAGDDGICIKSGKDEDGRRRAMACENVIVNNCTVFKGHGGFVVGSEMSGGVRNISVSNCQFLGTDVGLRFKSKRGRGGVVENIYISDISMFDITTEPFLFDLYYGGKSAVETLEDGDVTPKTEVLPKVDETTPVFRNIYVKNLVCSGANKAMFFNGLPEKNIENINIESITVHSKLGAELVESEKITLKNVTVFAQQGPALILKNVKNVLVTGFKSGDNATVFEVSGTKSSNISLQSAYGKEKLKVGQEVNNKAVTLKKQ</sequence>
<evidence type="ECO:0000256" key="2">
    <source>
        <dbReference type="ARBA" id="ARBA00022801"/>
    </source>
</evidence>
<evidence type="ECO:0000256" key="4">
    <source>
        <dbReference type="RuleBase" id="RU361169"/>
    </source>
</evidence>
<dbReference type="AlphaFoldDB" id="A0A0M9VHJ6"/>
<evidence type="ECO:0000313" key="5">
    <source>
        <dbReference type="EMBL" id="KOS05640.1"/>
    </source>
</evidence>
<dbReference type="SMART" id="SM00710">
    <property type="entry name" value="PbH1"/>
    <property type="match status" value="5"/>
</dbReference>
<dbReference type="SUPFAM" id="SSF51126">
    <property type="entry name" value="Pectin lyase-like"/>
    <property type="match status" value="1"/>
</dbReference>
<gene>
    <name evidence="5" type="ORF">AM493_06030</name>
</gene>
<keyword evidence="3 4" id="KW-0326">Glycosidase</keyword>
<dbReference type="InterPro" id="IPR000743">
    <property type="entry name" value="Glyco_hydro_28"/>
</dbReference>
<dbReference type="STRING" id="1202724.AM493_06030"/>
<comment type="caution">
    <text evidence="5">The sequence shown here is derived from an EMBL/GenBank/DDBJ whole genome shotgun (WGS) entry which is preliminary data.</text>
</comment>
<dbReference type="InterPro" id="IPR012334">
    <property type="entry name" value="Pectin_lyas_fold"/>
</dbReference>
<dbReference type="InterPro" id="IPR051801">
    <property type="entry name" value="GH28_Enzymes"/>
</dbReference>
<dbReference type="EMBL" id="LIYD01000005">
    <property type="protein sequence ID" value="KOS05640.1"/>
    <property type="molecule type" value="Genomic_DNA"/>
</dbReference>
<reference evidence="5 6" key="1">
    <citation type="submission" date="2015-08" db="EMBL/GenBank/DDBJ databases">
        <title>Whole genome sequence of Flavobacterium akiainvivens IK-1T, from decaying Wikstroemia oahuensis, an endemic Hawaiian shrub.</title>
        <authorList>
            <person name="Wan X."/>
            <person name="Hou S."/>
            <person name="Saito J."/>
            <person name="Donachie S."/>
        </authorList>
    </citation>
    <scope>NUCLEOTIDE SEQUENCE [LARGE SCALE GENOMIC DNA]</scope>
    <source>
        <strain evidence="5 6">IK-1</strain>
    </source>
</reference>
<keyword evidence="6" id="KW-1185">Reference proteome</keyword>
<protein>
    <submittedName>
        <fullName evidence="5">Glycoside hydrolase</fullName>
    </submittedName>
</protein>
<dbReference type="PANTHER" id="PTHR31339">
    <property type="entry name" value="PECTIN LYASE-RELATED"/>
    <property type="match status" value="1"/>
</dbReference>
<dbReference type="OrthoDB" id="9795222at2"/>
<dbReference type="Pfam" id="PF00295">
    <property type="entry name" value="Glyco_hydro_28"/>
    <property type="match status" value="1"/>
</dbReference>
<keyword evidence="2 4" id="KW-0378">Hydrolase</keyword>
<comment type="similarity">
    <text evidence="1 4">Belongs to the glycosyl hydrolase 28 family.</text>
</comment>
<dbReference type="GO" id="GO:0004650">
    <property type="term" value="F:polygalacturonase activity"/>
    <property type="evidence" value="ECO:0007669"/>
    <property type="project" value="InterPro"/>
</dbReference>
<dbReference type="Proteomes" id="UP000037755">
    <property type="component" value="Unassembled WGS sequence"/>
</dbReference>
<name>A0A0M9VHJ6_9FLAO</name>
<dbReference type="InterPro" id="IPR011050">
    <property type="entry name" value="Pectin_lyase_fold/virulence"/>
</dbReference>
<dbReference type="GO" id="GO:0005975">
    <property type="term" value="P:carbohydrate metabolic process"/>
    <property type="evidence" value="ECO:0007669"/>
    <property type="project" value="InterPro"/>
</dbReference>
<dbReference type="PATRIC" id="fig|1202724.3.peg.1249"/>
<dbReference type="PROSITE" id="PS00502">
    <property type="entry name" value="POLYGALACTURONASE"/>
    <property type="match status" value="1"/>
</dbReference>
<evidence type="ECO:0000256" key="3">
    <source>
        <dbReference type="ARBA" id="ARBA00023295"/>
    </source>
</evidence>
<evidence type="ECO:0000313" key="6">
    <source>
        <dbReference type="Proteomes" id="UP000037755"/>
    </source>
</evidence>
<proteinExistence type="inferred from homology"/>
<accession>A0A0M9VHJ6</accession>
<evidence type="ECO:0000256" key="1">
    <source>
        <dbReference type="ARBA" id="ARBA00008834"/>
    </source>
</evidence>
<dbReference type="InterPro" id="IPR006626">
    <property type="entry name" value="PbH1"/>
</dbReference>
<organism evidence="5 6">
    <name type="scientific">Flavobacterium akiainvivens</name>
    <dbReference type="NCBI Taxonomy" id="1202724"/>
    <lineage>
        <taxon>Bacteria</taxon>
        <taxon>Pseudomonadati</taxon>
        <taxon>Bacteroidota</taxon>
        <taxon>Flavobacteriia</taxon>
        <taxon>Flavobacteriales</taxon>
        <taxon>Flavobacteriaceae</taxon>
        <taxon>Flavobacterium</taxon>
    </lineage>
</organism>
<dbReference type="RefSeq" id="WP_054406846.1">
    <property type="nucleotide sequence ID" value="NZ_FOYA01000003.1"/>
</dbReference>
<dbReference type="Gene3D" id="2.160.20.10">
    <property type="entry name" value="Single-stranded right-handed beta-helix, Pectin lyase-like"/>
    <property type="match status" value="1"/>
</dbReference>